<proteinExistence type="predicted"/>
<organism evidence="1">
    <name type="scientific">Anguilla anguilla</name>
    <name type="common">European freshwater eel</name>
    <name type="synonym">Muraena anguilla</name>
    <dbReference type="NCBI Taxonomy" id="7936"/>
    <lineage>
        <taxon>Eukaryota</taxon>
        <taxon>Metazoa</taxon>
        <taxon>Chordata</taxon>
        <taxon>Craniata</taxon>
        <taxon>Vertebrata</taxon>
        <taxon>Euteleostomi</taxon>
        <taxon>Actinopterygii</taxon>
        <taxon>Neopterygii</taxon>
        <taxon>Teleostei</taxon>
        <taxon>Anguilliformes</taxon>
        <taxon>Anguillidae</taxon>
        <taxon>Anguilla</taxon>
    </lineage>
</organism>
<protein>
    <submittedName>
        <fullName evidence="1">Uncharacterized protein</fullName>
    </submittedName>
</protein>
<name>A0A0E9XFQ3_ANGAN</name>
<sequence length="41" mass="4560">MVLKKCFVCVNCQARNKKSAVSNATELADNVMTSWKCTHSI</sequence>
<dbReference type="AlphaFoldDB" id="A0A0E9XFQ3"/>
<dbReference type="EMBL" id="GBXM01007000">
    <property type="protein sequence ID" value="JAI01578.1"/>
    <property type="molecule type" value="Transcribed_RNA"/>
</dbReference>
<reference evidence="1" key="2">
    <citation type="journal article" date="2015" name="Fish Shellfish Immunol.">
        <title>Early steps in the European eel (Anguilla anguilla)-Vibrio vulnificus interaction in the gills: Role of the RtxA13 toxin.</title>
        <authorList>
            <person name="Callol A."/>
            <person name="Pajuelo D."/>
            <person name="Ebbesson L."/>
            <person name="Teles M."/>
            <person name="MacKenzie S."/>
            <person name="Amaro C."/>
        </authorList>
    </citation>
    <scope>NUCLEOTIDE SEQUENCE</scope>
</reference>
<reference evidence="1" key="1">
    <citation type="submission" date="2014-11" db="EMBL/GenBank/DDBJ databases">
        <authorList>
            <person name="Amaro Gonzalez C."/>
        </authorList>
    </citation>
    <scope>NUCLEOTIDE SEQUENCE</scope>
</reference>
<evidence type="ECO:0000313" key="1">
    <source>
        <dbReference type="EMBL" id="JAI01578.1"/>
    </source>
</evidence>
<accession>A0A0E9XFQ3</accession>